<evidence type="ECO:0000313" key="4">
    <source>
        <dbReference type="Proteomes" id="UP000563601"/>
    </source>
</evidence>
<sequence>MSGSLAAPTGAQVVAAQNGRRYAQNLRAPTAVLPFIRDPRIVHMGLNRLSPDRWLQRCSQLTHYHHNKLTARRLYGEGVYAQLPSSLPAQRELAGLTARHLLQDHPGYHLLANGDLQWQGAGGTLRWPGAEAGVSSAEPLWNTSAWVADDLCLLMPGEHGYELVAASLAAPSYWRLEEKIGRPLDVIHGPVPGFHKKLAQQVARFFDHLLPEFPVWRGNWSVVDSPELLQRGEGGDIAGHAPAKADEASDALYLRIERQSLRRLPETGAVVFTIRVMINPLSDLLEVPDGLSVLKASVDAMSPEESRYKSIAPMRARLNSFFAAHLSG</sequence>
<dbReference type="EMBL" id="JACHHR010000001">
    <property type="protein sequence ID" value="MBB5210711.1"/>
    <property type="molecule type" value="Genomic_DNA"/>
</dbReference>
<dbReference type="Pfam" id="PF11927">
    <property type="entry name" value="HODM_asu-like"/>
    <property type="match status" value="1"/>
</dbReference>
<dbReference type="EMBL" id="CP047491">
    <property type="protein sequence ID" value="QHQ38835.1"/>
    <property type="molecule type" value="Genomic_DNA"/>
</dbReference>
<dbReference type="Proteomes" id="UP000464675">
    <property type="component" value="Chromosome"/>
</dbReference>
<reference evidence="2 3" key="1">
    <citation type="submission" date="2020-01" db="EMBL/GenBank/DDBJ databases">
        <title>The possibility of degradation of plastic by Microbulbifer hydrolyticus IRE-31.</title>
        <authorList>
            <person name="Liu L."/>
        </authorList>
    </citation>
    <scope>NUCLEOTIDE SEQUENCE [LARGE SCALE GENOMIC DNA]</scope>
    <source>
        <strain evidence="2 3">IRE-31</strain>
    </source>
</reference>
<organism evidence="1 4">
    <name type="scientific">Microbulbifer hydrolyticus</name>
    <dbReference type="NCBI Taxonomy" id="48074"/>
    <lineage>
        <taxon>Bacteria</taxon>
        <taxon>Pseudomonadati</taxon>
        <taxon>Pseudomonadota</taxon>
        <taxon>Gammaproteobacteria</taxon>
        <taxon>Cellvibrionales</taxon>
        <taxon>Microbulbiferaceae</taxon>
        <taxon>Microbulbifer</taxon>
    </lineage>
</organism>
<evidence type="ECO:0000313" key="1">
    <source>
        <dbReference type="EMBL" id="MBB5210711.1"/>
    </source>
</evidence>
<accession>A0A6P1TAS5</accession>
<dbReference type="Proteomes" id="UP000563601">
    <property type="component" value="Unassembled WGS sequence"/>
</dbReference>
<dbReference type="RefSeq" id="WP_161858163.1">
    <property type="nucleotide sequence ID" value="NZ_CP047491.1"/>
</dbReference>
<reference evidence="1 4" key="2">
    <citation type="submission" date="2020-08" db="EMBL/GenBank/DDBJ databases">
        <title>Genomic Encyclopedia of Type Strains, Phase IV (KMG-IV): sequencing the most valuable type-strain genomes for metagenomic binning, comparative biology and taxonomic classification.</title>
        <authorList>
            <person name="Goeker M."/>
        </authorList>
    </citation>
    <scope>NUCLEOTIDE SEQUENCE [LARGE SCALE GENOMIC DNA]</scope>
    <source>
        <strain evidence="1 4">DSM 11525</strain>
    </source>
</reference>
<protein>
    <submittedName>
        <fullName evidence="2">DUF3445 domain-containing protein</fullName>
    </submittedName>
</protein>
<dbReference type="AlphaFoldDB" id="A0A6P1TAS5"/>
<evidence type="ECO:0000313" key="2">
    <source>
        <dbReference type="EMBL" id="QHQ38835.1"/>
    </source>
</evidence>
<name>A0A6P1TAS5_9GAMM</name>
<gene>
    <name evidence="2" type="ORF">GTQ55_07450</name>
    <name evidence="1" type="ORF">HNQ53_000899</name>
</gene>
<dbReference type="OrthoDB" id="5242510at2"/>
<evidence type="ECO:0000313" key="3">
    <source>
        <dbReference type="Proteomes" id="UP000464675"/>
    </source>
</evidence>
<keyword evidence="3" id="KW-1185">Reference proteome</keyword>
<dbReference type="InterPro" id="IPR021848">
    <property type="entry name" value="HODM_asu-like"/>
</dbReference>
<proteinExistence type="predicted"/>